<comment type="caution">
    <text evidence="1">The sequence shown here is derived from an EMBL/GenBank/DDBJ whole genome shotgun (WGS) entry which is preliminary data.</text>
</comment>
<sequence>MDPSLAKPYGNNLPKELFSPEMCIHCKKKHSFQGPANQCSRYRIEFRILINMWLESASNPKLPDPKIVNFNVALVSVFCQSARTGPERKSKRRPPDQKRIYSLLSVETHPQKWPY</sequence>
<dbReference type="AlphaFoldDB" id="A0AAV4CK17"/>
<dbReference type="Proteomes" id="UP000735302">
    <property type="component" value="Unassembled WGS sequence"/>
</dbReference>
<reference evidence="1 2" key="1">
    <citation type="journal article" date="2021" name="Elife">
        <title>Chloroplast acquisition without the gene transfer in kleptoplastic sea slugs, Plakobranchus ocellatus.</title>
        <authorList>
            <person name="Maeda T."/>
            <person name="Takahashi S."/>
            <person name="Yoshida T."/>
            <person name="Shimamura S."/>
            <person name="Takaki Y."/>
            <person name="Nagai Y."/>
            <person name="Toyoda A."/>
            <person name="Suzuki Y."/>
            <person name="Arimoto A."/>
            <person name="Ishii H."/>
            <person name="Satoh N."/>
            <person name="Nishiyama T."/>
            <person name="Hasebe M."/>
            <person name="Maruyama T."/>
            <person name="Minagawa J."/>
            <person name="Obokata J."/>
            <person name="Shigenobu S."/>
        </authorList>
    </citation>
    <scope>NUCLEOTIDE SEQUENCE [LARGE SCALE GENOMIC DNA]</scope>
</reference>
<accession>A0AAV4CK17</accession>
<evidence type="ECO:0000313" key="1">
    <source>
        <dbReference type="EMBL" id="GFO31378.1"/>
    </source>
</evidence>
<evidence type="ECO:0000313" key="2">
    <source>
        <dbReference type="Proteomes" id="UP000735302"/>
    </source>
</evidence>
<gene>
    <name evidence="1" type="ORF">PoB_005788300</name>
</gene>
<keyword evidence="2" id="KW-1185">Reference proteome</keyword>
<name>A0AAV4CK17_9GAST</name>
<proteinExistence type="predicted"/>
<protein>
    <submittedName>
        <fullName evidence="1">Uncharacterized protein</fullName>
    </submittedName>
</protein>
<organism evidence="1 2">
    <name type="scientific">Plakobranchus ocellatus</name>
    <dbReference type="NCBI Taxonomy" id="259542"/>
    <lineage>
        <taxon>Eukaryota</taxon>
        <taxon>Metazoa</taxon>
        <taxon>Spiralia</taxon>
        <taxon>Lophotrochozoa</taxon>
        <taxon>Mollusca</taxon>
        <taxon>Gastropoda</taxon>
        <taxon>Heterobranchia</taxon>
        <taxon>Euthyneura</taxon>
        <taxon>Panpulmonata</taxon>
        <taxon>Sacoglossa</taxon>
        <taxon>Placobranchoidea</taxon>
        <taxon>Plakobranchidae</taxon>
        <taxon>Plakobranchus</taxon>
    </lineage>
</organism>
<dbReference type="EMBL" id="BLXT01006392">
    <property type="protein sequence ID" value="GFO31378.1"/>
    <property type="molecule type" value="Genomic_DNA"/>
</dbReference>